<reference evidence="1" key="1">
    <citation type="submission" date="2023-01" db="EMBL/GenBank/DDBJ databases">
        <title>Oxazolidinone resistance genes in florfenicol resistant enterococci from beef cattle and veal calves at slaughter.</title>
        <authorList>
            <person name="Biggel M."/>
        </authorList>
    </citation>
    <scope>NUCLEOTIDE SEQUENCE</scope>
    <source>
        <strain evidence="1">K204-1</strain>
    </source>
</reference>
<evidence type="ECO:0000313" key="2">
    <source>
        <dbReference type="Proteomes" id="UP001179600"/>
    </source>
</evidence>
<gene>
    <name evidence="1" type="ORF">PML95_07650</name>
</gene>
<name>A0AAE9XLQ5_9ENTE</name>
<sequence length="154" mass="17779">MLSFSEKKAIFDSYPELTVQPISMNRLNYHYEDSQVAKTVVVKNLHPKSHNVMIYAGYLPASETQSGYISAIDEDEKTIRLLVNEAMDYLQKLPNGFEEGYTEVWRDDRADELKLQHQNLAWVVIMTSGSVEAVFKTKEAAESYLKEEGFHFYQ</sequence>
<dbReference type="RefSeq" id="WP_168413522.1">
    <property type="nucleotide sequence ID" value="NZ_CP081833.1"/>
</dbReference>
<dbReference type="GeneID" id="72384345"/>
<dbReference type="EMBL" id="CP116507">
    <property type="protein sequence ID" value="WCG22268.1"/>
    <property type="molecule type" value="Genomic_DNA"/>
</dbReference>
<proteinExistence type="predicted"/>
<dbReference type="Proteomes" id="UP001179600">
    <property type="component" value="Chromosome"/>
</dbReference>
<accession>A0AAE9XLQ5</accession>
<protein>
    <submittedName>
        <fullName evidence="1">Uncharacterized protein</fullName>
    </submittedName>
</protein>
<dbReference type="AlphaFoldDB" id="A0AAE9XLQ5"/>
<evidence type="ECO:0000313" key="1">
    <source>
        <dbReference type="EMBL" id="WCG22268.1"/>
    </source>
</evidence>
<organism evidence="1 2">
    <name type="scientific">Vagococcus lutrae</name>
    <dbReference type="NCBI Taxonomy" id="81947"/>
    <lineage>
        <taxon>Bacteria</taxon>
        <taxon>Bacillati</taxon>
        <taxon>Bacillota</taxon>
        <taxon>Bacilli</taxon>
        <taxon>Lactobacillales</taxon>
        <taxon>Enterococcaceae</taxon>
        <taxon>Vagococcus</taxon>
    </lineage>
</organism>